<dbReference type="Proteomes" id="UP000015350">
    <property type="component" value="Unassembled WGS sequence"/>
</dbReference>
<comment type="caution">
    <text evidence="1">The sequence shown here is derived from an EMBL/GenBank/DDBJ whole genome shotgun (WGS) entry which is preliminary data.</text>
</comment>
<evidence type="ECO:0000313" key="1">
    <source>
        <dbReference type="EMBL" id="EPY02219.1"/>
    </source>
</evidence>
<dbReference type="RefSeq" id="WP_021131764.1">
    <property type="nucleotide sequence ID" value="NZ_AQPH01000019.1"/>
</dbReference>
<accession>S9SBX7</accession>
<organism evidence="1 2">
    <name type="scientific">Magnetospirillum fulvum MGU-K5</name>
    <dbReference type="NCBI Taxonomy" id="1316936"/>
    <lineage>
        <taxon>Bacteria</taxon>
        <taxon>Pseudomonadati</taxon>
        <taxon>Pseudomonadota</taxon>
        <taxon>Alphaproteobacteria</taxon>
        <taxon>Rhodospirillales</taxon>
        <taxon>Rhodospirillaceae</taxon>
        <taxon>Magnetospirillum</taxon>
    </lineage>
</organism>
<dbReference type="eggNOG" id="ENOG502ZKJJ">
    <property type="taxonomic scope" value="Bacteria"/>
</dbReference>
<proteinExistence type="predicted"/>
<dbReference type="EMBL" id="AQPH01000019">
    <property type="protein sequence ID" value="EPY02219.1"/>
    <property type="molecule type" value="Genomic_DNA"/>
</dbReference>
<name>S9SBX7_MAGFU</name>
<gene>
    <name evidence="1" type="ORF">K678_07066</name>
</gene>
<dbReference type="AlphaFoldDB" id="S9SBX7"/>
<evidence type="ECO:0000313" key="2">
    <source>
        <dbReference type="Proteomes" id="UP000015350"/>
    </source>
</evidence>
<sequence length="77" mass="8808">MTDPFRAMLTMHQAALEGWLSLTTLAFRSWEQVLALNEQLVRQADGLVRVHVEIDDGPTFTGKYGKRHLDIDPERDV</sequence>
<dbReference type="OrthoDB" id="7359119at2"/>
<reference evidence="1 2" key="1">
    <citation type="submission" date="2013-04" db="EMBL/GenBank/DDBJ databases">
        <authorList>
            <person name="Kuznetsov B."/>
            <person name="Ivanovsky R."/>
        </authorList>
    </citation>
    <scope>NUCLEOTIDE SEQUENCE [LARGE SCALE GENOMIC DNA]</scope>
    <source>
        <strain evidence="1 2">MGU-K5</strain>
    </source>
</reference>
<protein>
    <submittedName>
        <fullName evidence="1">Uncharacterized protein</fullName>
    </submittedName>
</protein>